<dbReference type="AlphaFoldDB" id="B3S4A4"/>
<gene>
    <name evidence="5" type="ORF">TRIADDRAFT_28674</name>
</gene>
<dbReference type="KEGG" id="tad:TRIADDRAFT_28674"/>
<feature type="non-terminal residue" evidence="5">
    <location>
        <position position="1"/>
    </location>
</feature>
<evidence type="ECO:0000259" key="3">
    <source>
        <dbReference type="Pfam" id="PF03152"/>
    </source>
</evidence>
<evidence type="ECO:0000256" key="1">
    <source>
        <dbReference type="ARBA" id="ARBA00006043"/>
    </source>
</evidence>
<dbReference type="CTD" id="6756182"/>
<dbReference type="EMBL" id="DS985249">
    <property type="protein sequence ID" value="EDV22606.1"/>
    <property type="molecule type" value="Genomic_DNA"/>
</dbReference>
<dbReference type="Proteomes" id="UP000009022">
    <property type="component" value="Unassembled WGS sequence"/>
</dbReference>
<dbReference type="InterPro" id="IPR042299">
    <property type="entry name" value="Ufd1-like_Nn"/>
</dbReference>
<feature type="domain" description="Ubiquitin fusion degradation protein UFD1 N-terminal subdomain 1" evidence="3">
    <location>
        <begin position="2"/>
        <end position="98"/>
    </location>
</feature>
<dbReference type="GeneID" id="6756182"/>
<dbReference type="FunFam" id="3.10.330.10:FF:000002">
    <property type="entry name" value="ubiquitin fusion degradation protein 1 homolog"/>
    <property type="match status" value="1"/>
</dbReference>
<proteinExistence type="inferred from homology"/>
<organism evidence="5 6">
    <name type="scientific">Trichoplax adhaerens</name>
    <name type="common">Trichoplax reptans</name>
    <dbReference type="NCBI Taxonomy" id="10228"/>
    <lineage>
        <taxon>Eukaryota</taxon>
        <taxon>Metazoa</taxon>
        <taxon>Placozoa</taxon>
        <taxon>Uniplacotomia</taxon>
        <taxon>Trichoplacea</taxon>
        <taxon>Trichoplacidae</taxon>
        <taxon>Trichoplax</taxon>
    </lineage>
</organism>
<feature type="domain" description="Ubiquitin fusion degradation protein UFD1 N-terminal subdomain 2" evidence="4">
    <location>
        <begin position="100"/>
        <end position="174"/>
    </location>
</feature>
<dbReference type="PANTHER" id="PTHR12555:SF13">
    <property type="entry name" value="UBIQUITIN RECOGNITION FACTOR IN ER-ASSOCIATED DEGRADATION PROTEIN 1"/>
    <property type="match status" value="1"/>
</dbReference>
<keyword evidence="6" id="KW-1185">Reference proteome</keyword>
<dbReference type="STRING" id="10228.B3S4A4"/>
<evidence type="ECO:0000313" key="6">
    <source>
        <dbReference type="Proteomes" id="UP000009022"/>
    </source>
</evidence>
<dbReference type="RefSeq" id="XP_002115150.1">
    <property type="nucleotide sequence ID" value="XM_002115114.1"/>
</dbReference>
<evidence type="ECO:0000256" key="2">
    <source>
        <dbReference type="ARBA" id="ARBA00022786"/>
    </source>
</evidence>
<accession>B3S4A4</accession>
<dbReference type="Gene3D" id="2.40.40.50">
    <property type="entry name" value="Ubiquitin fusion degradation protein UFD1, N-terminal domain"/>
    <property type="match status" value="1"/>
</dbReference>
<comment type="similarity">
    <text evidence="1">Belongs to the UFD1 family.</text>
</comment>
<dbReference type="InParanoid" id="B3S4A4"/>
<dbReference type="InterPro" id="IPR055417">
    <property type="entry name" value="UFD1_N1"/>
</dbReference>
<dbReference type="FunCoup" id="B3S4A4">
    <property type="interactions" value="2281"/>
</dbReference>
<dbReference type="PANTHER" id="PTHR12555">
    <property type="entry name" value="UBIQUITIN FUSION DEGRADATON PROTEIN 1"/>
    <property type="match status" value="1"/>
</dbReference>
<dbReference type="FunFam" id="2.40.40.50:FF:000001">
    <property type="entry name" value="Ubiquitin fusion degradation protein 1 homolog"/>
    <property type="match status" value="1"/>
</dbReference>
<dbReference type="eggNOG" id="KOG1816">
    <property type="taxonomic scope" value="Eukaryota"/>
</dbReference>
<dbReference type="Pfam" id="PF24842">
    <property type="entry name" value="UFD1_N2"/>
    <property type="match status" value="1"/>
</dbReference>
<dbReference type="OMA" id="WMMQQLC"/>
<sequence>YNTSLRCYSVSMMPDSREELDNGGKIILPPSALDILTRLNIVYPMLFKITNKQSDRSTHCGVLEFVADEGKMYIPYWMMRNLLVSEGDLVRIESASLPVATYSKFQPFSVDFLDITNHKAVLENALRSFACLTKGDVVAIKYNDKVYELLVMETKPGQAVSIIECDMSVEFAPPIDYKEPQRNIKEEEKEEEDESEIFEEDEDEFKIFGGEGHRIDGKKKKSAATSAVSVPKELKNRGIPNYDYKIGNLKFIRPKKCANRADDTDVAIDKEFEAFSGQGQILKKSAKLPFVR</sequence>
<dbReference type="OrthoDB" id="422728at2759"/>
<dbReference type="GO" id="GO:0036503">
    <property type="term" value="P:ERAD pathway"/>
    <property type="evidence" value="ECO:0000318"/>
    <property type="project" value="GO_Central"/>
</dbReference>
<dbReference type="Gene3D" id="3.10.330.10">
    <property type="match status" value="1"/>
</dbReference>
<dbReference type="InterPro" id="IPR004854">
    <property type="entry name" value="Ufd1-like"/>
</dbReference>
<protein>
    <submittedName>
        <fullName evidence="5">Uncharacterized protein</fullName>
    </submittedName>
</protein>
<dbReference type="InterPro" id="IPR055418">
    <property type="entry name" value="UFD1_N2"/>
</dbReference>
<name>B3S4A4_TRIAD</name>
<evidence type="ECO:0000259" key="4">
    <source>
        <dbReference type="Pfam" id="PF24842"/>
    </source>
</evidence>
<reference evidence="5 6" key="1">
    <citation type="journal article" date="2008" name="Nature">
        <title>The Trichoplax genome and the nature of placozoans.</title>
        <authorList>
            <person name="Srivastava M."/>
            <person name="Begovic E."/>
            <person name="Chapman J."/>
            <person name="Putnam N.H."/>
            <person name="Hellsten U."/>
            <person name="Kawashima T."/>
            <person name="Kuo A."/>
            <person name="Mitros T."/>
            <person name="Salamov A."/>
            <person name="Carpenter M.L."/>
            <person name="Signorovitch A.Y."/>
            <person name="Moreno M.A."/>
            <person name="Kamm K."/>
            <person name="Grimwood J."/>
            <person name="Schmutz J."/>
            <person name="Shapiro H."/>
            <person name="Grigoriev I.V."/>
            <person name="Buss L.W."/>
            <person name="Schierwater B."/>
            <person name="Dellaporta S.L."/>
            <person name="Rokhsar D.S."/>
        </authorList>
    </citation>
    <scope>NUCLEOTIDE SEQUENCE [LARGE SCALE GENOMIC DNA]</scope>
    <source>
        <strain evidence="5 6">Grell-BS-1999</strain>
    </source>
</reference>
<dbReference type="GO" id="GO:0006511">
    <property type="term" value="P:ubiquitin-dependent protein catabolic process"/>
    <property type="evidence" value="ECO:0007669"/>
    <property type="project" value="InterPro"/>
</dbReference>
<dbReference type="HOGENOM" id="CLU_037790_2_0_1"/>
<dbReference type="GO" id="GO:0031593">
    <property type="term" value="F:polyubiquitin modification-dependent protein binding"/>
    <property type="evidence" value="ECO:0000318"/>
    <property type="project" value="GO_Central"/>
</dbReference>
<keyword evidence="2" id="KW-0833">Ubl conjugation pathway</keyword>
<evidence type="ECO:0000313" key="5">
    <source>
        <dbReference type="EMBL" id="EDV22606.1"/>
    </source>
</evidence>
<dbReference type="GO" id="GO:0034098">
    <property type="term" value="C:VCP-NPL4-UFD1 AAA ATPase complex"/>
    <property type="evidence" value="ECO:0000318"/>
    <property type="project" value="GO_Central"/>
</dbReference>
<dbReference type="Pfam" id="PF03152">
    <property type="entry name" value="UFD1_N1"/>
    <property type="match status" value="1"/>
</dbReference>
<dbReference type="PhylomeDB" id="B3S4A4"/>